<dbReference type="OrthoDB" id="932752at2"/>
<evidence type="ECO:0000259" key="7">
    <source>
        <dbReference type="PROSITE" id="PS51900"/>
    </source>
</evidence>
<keyword evidence="3 5" id="KW-0238">DNA-binding</keyword>
<gene>
    <name evidence="8" type="ORF">FEM55_14510</name>
</gene>
<dbReference type="InterPro" id="IPR013762">
    <property type="entry name" value="Integrase-like_cat_sf"/>
</dbReference>
<evidence type="ECO:0000313" key="8">
    <source>
        <dbReference type="EMBL" id="TLU91970.1"/>
    </source>
</evidence>
<comment type="similarity">
    <text evidence="1">Belongs to the 'phage' integrase family.</text>
</comment>
<dbReference type="EMBL" id="VCEI01000025">
    <property type="protein sequence ID" value="TLU91970.1"/>
    <property type="molecule type" value="Genomic_DNA"/>
</dbReference>
<dbReference type="Proteomes" id="UP000309788">
    <property type="component" value="Unassembled WGS sequence"/>
</dbReference>
<dbReference type="PANTHER" id="PTHR30349:SF41">
    <property type="entry name" value="INTEGRASE_RECOMBINASE PROTEIN MJ0367-RELATED"/>
    <property type="match status" value="1"/>
</dbReference>
<dbReference type="InterPro" id="IPR002104">
    <property type="entry name" value="Integrase_catalytic"/>
</dbReference>
<evidence type="ECO:0000259" key="6">
    <source>
        <dbReference type="PROSITE" id="PS51898"/>
    </source>
</evidence>
<keyword evidence="2" id="KW-0229">DNA integration</keyword>
<dbReference type="CDD" id="cd00397">
    <property type="entry name" value="DNA_BRE_C"/>
    <property type="match status" value="1"/>
</dbReference>
<dbReference type="InterPro" id="IPR044068">
    <property type="entry name" value="CB"/>
</dbReference>
<dbReference type="GO" id="GO:0015074">
    <property type="term" value="P:DNA integration"/>
    <property type="evidence" value="ECO:0007669"/>
    <property type="project" value="UniProtKB-KW"/>
</dbReference>
<dbReference type="GO" id="GO:0006310">
    <property type="term" value="P:DNA recombination"/>
    <property type="evidence" value="ECO:0007669"/>
    <property type="project" value="UniProtKB-KW"/>
</dbReference>
<dbReference type="PROSITE" id="PS51900">
    <property type="entry name" value="CB"/>
    <property type="match status" value="1"/>
</dbReference>
<dbReference type="PROSITE" id="PS51898">
    <property type="entry name" value="TYR_RECOMBINASE"/>
    <property type="match status" value="1"/>
</dbReference>
<evidence type="ECO:0000256" key="1">
    <source>
        <dbReference type="ARBA" id="ARBA00008857"/>
    </source>
</evidence>
<dbReference type="Gene3D" id="1.10.150.130">
    <property type="match status" value="1"/>
</dbReference>
<dbReference type="PANTHER" id="PTHR30349">
    <property type="entry name" value="PHAGE INTEGRASE-RELATED"/>
    <property type="match status" value="1"/>
</dbReference>
<accession>A0A5R9KAW5</accession>
<reference evidence="8 9" key="1">
    <citation type="submission" date="2019-05" db="EMBL/GenBank/DDBJ databases">
        <authorList>
            <person name="Qu J.-H."/>
        </authorList>
    </citation>
    <scope>NUCLEOTIDE SEQUENCE [LARGE SCALE GENOMIC DNA]</scope>
    <source>
        <strain evidence="8 9">Z12</strain>
    </source>
</reference>
<dbReference type="Gene3D" id="1.10.443.10">
    <property type="entry name" value="Intergrase catalytic core"/>
    <property type="match status" value="1"/>
</dbReference>
<name>A0A5R9KAW5_9BACT</name>
<dbReference type="SUPFAM" id="SSF56349">
    <property type="entry name" value="DNA breaking-rejoining enzymes"/>
    <property type="match status" value="1"/>
</dbReference>
<keyword evidence="4" id="KW-0233">DNA recombination</keyword>
<sequence length="410" mass="46720">MPFLASGGAFLVFGTNIGTNVLNDMVKNHNTHLPYKRAVLRDRKGDLSKEWFVEFYAWSELEGKLVRKRIKIPMSFRDKKGRVEHANKLIAKANKLLEQGFHFAPRKPSPAADLVTELKNDLIISLEATLSTISPTLRPKSVVTYNSAIAKLKEFLVDPVEVSAYTTQDAIRFRDHLIITLKNSPRTANNTLVHLNTVYGHMKSRTALKESPFKINKLKQQATNRNIAITDEDRHKIEAYLQEHEPEVYLFTRFMYYAFIRPGELLNIRIEDVNTTNKYITIKGMISKNGKTETVPIIPPLMKHIDDSGVLKGRKPDLLLFSSGLKPGVKVSGKQVPFRRHEKALRELGLDNKGYTLYSWKHTGAVNAYLAGIGLKELQNFLRHSSVQITDIYLKSLGLRTDPNLHTYKW</sequence>
<evidence type="ECO:0000256" key="2">
    <source>
        <dbReference type="ARBA" id="ARBA00022908"/>
    </source>
</evidence>
<dbReference type="InterPro" id="IPR010998">
    <property type="entry name" value="Integrase_recombinase_N"/>
</dbReference>
<evidence type="ECO:0000256" key="5">
    <source>
        <dbReference type="PROSITE-ProRule" id="PRU01248"/>
    </source>
</evidence>
<evidence type="ECO:0000256" key="4">
    <source>
        <dbReference type="ARBA" id="ARBA00023172"/>
    </source>
</evidence>
<dbReference type="GO" id="GO:0003677">
    <property type="term" value="F:DNA binding"/>
    <property type="evidence" value="ECO:0007669"/>
    <property type="project" value="UniProtKB-UniRule"/>
</dbReference>
<dbReference type="InterPro" id="IPR050090">
    <property type="entry name" value="Tyrosine_recombinase_XerCD"/>
</dbReference>
<dbReference type="InterPro" id="IPR011010">
    <property type="entry name" value="DNA_brk_join_enz"/>
</dbReference>
<keyword evidence="9" id="KW-1185">Reference proteome</keyword>
<dbReference type="Pfam" id="PF00589">
    <property type="entry name" value="Phage_integrase"/>
    <property type="match status" value="1"/>
</dbReference>
<dbReference type="RefSeq" id="WP_138282079.1">
    <property type="nucleotide sequence ID" value="NZ_VCEI01000025.1"/>
</dbReference>
<dbReference type="AlphaFoldDB" id="A0A5R9KAW5"/>
<protein>
    <submittedName>
        <fullName evidence="8">Site-specific integrase</fullName>
    </submittedName>
</protein>
<evidence type="ECO:0000313" key="9">
    <source>
        <dbReference type="Proteomes" id="UP000309788"/>
    </source>
</evidence>
<evidence type="ECO:0000256" key="3">
    <source>
        <dbReference type="ARBA" id="ARBA00023125"/>
    </source>
</evidence>
<organism evidence="8 9">
    <name type="scientific">Dyadobacter sediminis</name>
    <dbReference type="NCBI Taxonomy" id="1493691"/>
    <lineage>
        <taxon>Bacteria</taxon>
        <taxon>Pseudomonadati</taxon>
        <taxon>Bacteroidota</taxon>
        <taxon>Cytophagia</taxon>
        <taxon>Cytophagales</taxon>
        <taxon>Spirosomataceae</taxon>
        <taxon>Dyadobacter</taxon>
    </lineage>
</organism>
<feature type="domain" description="Tyr recombinase" evidence="6">
    <location>
        <begin position="225"/>
        <end position="409"/>
    </location>
</feature>
<comment type="caution">
    <text evidence="8">The sequence shown here is derived from an EMBL/GenBank/DDBJ whole genome shotgun (WGS) entry which is preliminary data.</text>
</comment>
<proteinExistence type="inferred from homology"/>
<feature type="domain" description="Core-binding (CB)" evidence="7">
    <location>
        <begin position="117"/>
        <end position="203"/>
    </location>
</feature>